<evidence type="ECO:0000256" key="3">
    <source>
        <dbReference type="ARBA" id="ARBA00022691"/>
    </source>
</evidence>
<proteinExistence type="predicted"/>
<dbReference type="InterPro" id="IPR015353">
    <property type="entry name" value="Rubisco_LSMT_subst-bd"/>
</dbReference>
<evidence type="ECO:0000256" key="2">
    <source>
        <dbReference type="ARBA" id="ARBA00022679"/>
    </source>
</evidence>
<accession>A0A2V0P0F2</accession>
<reference evidence="6 7" key="1">
    <citation type="journal article" date="2018" name="Sci. Rep.">
        <title>Raphidocelis subcapitata (=Pseudokirchneriella subcapitata) provides an insight into genome evolution and environmental adaptations in the Sphaeropleales.</title>
        <authorList>
            <person name="Suzuki S."/>
            <person name="Yamaguchi H."/>
            <person name="Nakajima N."/>
            <person name="Kawachi M."/>
        </authorList>
    </citation>
    <scope>NUCLEOTIDE SEQUENCE [LARGE SCALE GENOMIC DNA]</scope>
    <source>
        <strain evidence="6 7">NIES-35</strain>
    </source>
</reference>
<feature type="region of interest" description="Disordered" evidence="4">
    <location>
        <begin position="175"/>
        <end position="198"/>
    </location>
</feature>
<protein>
    <recommendedName>
        <fullName evidence="5">Rubisco LSMT substrate-binding domain-containing protein</fullName>
    </recommendedName>
</protein>
<feature type="domain" description="Rubisco LSMT substrate-binding" evidence="5">
    <location>
        <begin position="513"/>
        <end position="568"/>
    </location>
</feature>
<evidence type="ECO:0000256" key="4">
    <source>
        <dbReference type="SAM" id="MobiDB-lite"/>
    </source>
</evidence>
<dbReference type="SUPFAM" id="SSF81822">
    <property type="entry name" value="RuBisCo LSMT C-terminal, substrate-binding domain"/>
    <property type="match status" value="1"/>
</dbReference>
<dbReference type="InterPro" id="IPR050600">
    <property type="entry name" value="SETD3_SETD6_MTase"/>
</dbReference>
<dbReference type="Gene3D" id="3.90.1420.10">
    <property type="entry name" value="Rubisco LSMT, substrate-binding domain"/>
    <property type="match status" value="1"/>
</dbReference>
<dbReference type="Proteomes" id="UP000247498">
    <property type="component" value="Unassembled WGS sequence"/>
</dbReference>
<keyword evidence="3" id="KW-0949">S-adenosyl-L-methionine</keyword>
<dbReference type="PANTHER" id="PTHR13271:SF140">
    <property type="entry name" value="SET DOMAIN-CONTAINING PROTEIN"/>
    <property type="match status" value="1"/>
</dbReference>
<keyword evidence="1" id="KW-0489">Methyltransferase</keyword>
<keyword evidence="2" id="KW-0808">Transferase</keyword>
<sequence length="580" mass="57817">MLSKPLPGAANSAAPARRGAGGAAPLAALQDRRRCHRRRCAAAAPTSAAAAAAAADAPPPSDPSFAPLAAWLEAAGGRVTGLDLRPCRMGAATVRGLVATAPARAGDALLSLPLPRALRDDAVPAAFPGAPWAASMAAFLLAEAARGAASDWAPYIASLPGGHLLACGGGAAESGGAGRSGSESGSGSGSASSSGGGSDWPAGTLALSDAEVAEVQYAPAVAALQAYRQLARQSYEAWRDTGSPIAAAGGWERFALALHLVQSRTIRLAITGCRVMIPAVDCLNHGGSSGATGALALGGASWAPASERSICFVASRDVAAGEQVLWTYGDRSNEDFFVYHAFVVDGQDNPHEEVQLWGGAAELAAWHAAETGAGARAPAAAEAAAADAARRAVQAGTIGCSSPHVPGTCSWLLVPLGAGAGGGGGGGSGSESGGGALEDWLRGVKRGGGRVQRRLAPLRLHTPEWGAAGCPAAPDELLACRDGRLDARAAAALIALSEAAAAPAGPAGGAAAEAARMVRRRAAQLLAGFPTTAEADEKLLRDGTADGQPLTGLYREVVAYRLAKKRVLAELANGGADGRV</sequence>
<name>A0A2V0P0F2_9CHLO</name>
<comment type="caution">
    <text evidence="6">The sequence shown here is derived from an EMBL/GenBank/DDBJ whole genome shotgun (WGS) entry which is preliminary data.</text>
</comment>
<evidence type="ECO:0000256" key="1">
    <source>
        <dbReference type="ARBA" id="ARBA00022603"/>
    </source>
</evidence>
<dbReference type="EMBL" id="BDRX01000040">
    <property type="protein sequence ID" value="GBF93348.1"/>
    <property type="molecule type" value="Genomic_DNA"/>
</dbReference>
<dbReference type="GO" id="GO:0032259">
    <property type="term" value="P:methylation"/>
    <property type="evidence" value="ECO:0007669"/>
    <property type="project" value="UniProtKB-KW"/>
</dbReference>
<evidence type="ECO:0000259" key="5">
    <source>
        <dbReference type="Pfam" id="PF09273"/>
    </source>
</evidence>
<dbReference type="Pfam" id="PF09273">
    <property type="entry name" value="Rubis-subs-bind"/>
    <property type="match status" value="1"/>
</dbReference>
<dbReference type="InterPro" id="IPR046341">
    <property type="entry name" value="SET_dom_sf"/>
</dbReference>
<evidence type="ECO:0000313" key="7">
    <source>
        <dbReference type="Proteomes" id="UP000247498"/>
    </source>
</evidence>
<feature type="region of interest" description="Disordered" evidence="4">
    <location>
        <begin position="1"/>
        <end position="25"/>
    </location>
</feature>
<dbReference type="AlphaFoldDB" id="A0A2V0P0F2"/>
<dbReference type="SUPFAM" id="SSF82199">
    <property type="entry name" value="SET domain"/>
    <property type="match status" value="1"/>
</dbReference>
<dbReference type="PANTHER" id="PTHR13271">
    <property type="entry name" value="UNCHARACTERIZED PUTATIVE METHYLTRANSFERASE"/>
    <property type="match status" value="1"/>
</dbReference>
<organism evidence="6 7">
    <name type="scientific">Raphidocelis subcapitata</name>
    <dbReference type="NCBI Taxonomy" id="307507"/>
    <lineage>
        <taxon>Eukaryota</taxon>
        <taxon>Viridiplantae</taxon>
        <taxon>Chlorophyta</taxon>
        <taxon>core chlorophytes</taxon>
        <taxon>Chlorophyceae</taxon>
        <taxon>CS clade</taxon>
        <taxon>Sphaeropleales</taxon>
        <taxon>Selenastraceae</taxon>
        <taxon>Raphidocelis</taxon>
    </lineage>
</organism>
<dbReference type="GO" id="GO:0016279">
    <property type="term" value="F:protein-lysine N-methyltransferase activity"/>
    <property type="evidence" value="ECO:0007669"/>
    <property type="project" value="TreeGrafter"/>
</dbReference>
<dbReference type="OrthoDB" id="341421at2759"/>
<evidence type="ECO:0000313" key="6">
    <source>
        <dbReference type="EMBL" id="GBF93348.1"/>
    </source>
</evidence>
<keyword evidence="7" id="KW-1185">Reference proteome</keyword>
<dbReference type="InterPro" id="IPR036464">
    <property type="entry name" value="Rubisco_LSMT_subst-bd_sf"/>
</dbReference>
<dbReference type="CDD" id="cd10527">
    <property type="entry name" value="SET_LSMT"/>
    <property type="match status" value="1"/>
</dbReference>
<dbReference type="Gene3D" id="3.90.1410.10">
    <property type="entry name" value="set domain protein methyltransferase, domain 1"/>
    <property type="match status" value="1"/>
</dbReference>
<gene>
    <name evidence="6" type="ORF">Rsub_06386</name>
</gene>
<dbReference type="InParanoid" id="A0A2V0P0F2"/>